<dbReference type="Proteomes" id="UP000825935">
    <property type="component" value="Chromosome 9"/>
</dbReference>
<accession>A0A8T2U3Z9</accession>
<dbReference type="InterPro" id="IPR001005">
    <property type="entry name" value="SANT/Myb"/>
</dbReference>
<dbReference type="OMA" id="WVAMLIE"/>
<dbReference type="InterPro" id="IPR044822">
    <property type="entry name" value="Myb_DNA-bind_4"/>
</dbReference>
<evidence type="ECO:0000259" key="2">
    <source>
        <dbReference type="PROSITE" id="PS50090"/>
    </source>
</evidence>
<gene>
    <name evidence="3" type="ORF">KP509_09G038800</name>
</gene>
<dbReference type="EMBL" id="CM035414">
    <property type="protein sequence ID" value="KAH7429260.1"/>
    <property type="molecule type" value="Genomic_DNA"/>
</dbReference>
<feature type="region of interest" description="Disordered" evidence="1">
    <location>
        <begin position="204"/>
        <end position="232"/>
    </location>
</feature>
<proteinExistence type="predicted"/>
<evidence type="ECO:0000313" key="3">
    <source>
        <dbReference type="EMBL" id="KAH7429260.1"/>
    </source>
</evidence>
<reference evidence="3" key="1">
    <citation type="submission" date="2021-08" db="EMBL/GenBank/DDBJ databases">
        <title>WGS assembly of Ceratopteris richardii.</title>
        <authorList>
            <person name="Marchant D.B."/>
            <person name="Chen G."/>
            <person name="Jenkins J."/>
            <person name="Shu S."/>
            <person name="Leebens-Mack J."/>
            <person name="Grimwood J."/>
            <person name="Schmutz J."/>
            <person name="Soltis P."/>
            <person name="Soltis D."/>
            <person name="Chen Z.-H."/>
        </authorList>
    </citation>
    <scope>NUCLEOTIDE SEQUENCE</scope>
    <source>
        <strain evidence="3">Whitten #5841</strain>
        <tissue evidence="3">Leaf</tissue>
    </source>
</reference>
<dbReference type="Gene3D" id="1.10.10.60">
    <property type="entry name" value="Homeodomain-like"/>
    <property type="match status" value="1"/>
</dbReference>
<feature type="domain" description="Myb-like" evidence="2">
    <location>
        <begin position="17"/>
        <end position="84"/>
    </location>
</feature>
<protein>
    <recommendedName>
        <fullName evidence="2">Myb-like domain-containing protein</fullName>
    </recommendedName>
</protein>
<evidence type="ECO:0000256" key="1">
    <source>
        <dbReference type="SAM" id="MobiDB-lite"/>
    </source>
</evidence>
<sequence>MQGQELRRANHDASLPQKRTRGGAWKDHWVAMLIELRSCMNDEVGKPQKHGADMWTRVAAEIAAACDGFDKDSESCRKKWQKVYRVYKDDKMRIVRAAHGHCASNNITLSCKWFHLIDKYVQNIKHAKTHSHTSGTSEIVFLDETTHLDTNLETHESVPAHTACMESSHTAQACDTQGVKTPLTNETNLVDSLRLSSAENQGALQTLPNNGQDHDSHHSDEEDLEGNAKRARREQEMERCLSQMAETWKESLEAMKEADAKRIEVLQSLAVTMAGLLDVLRKW</sequence>
<dbReference type="Pfam" id="PF13837">
    <property type="entry name" value="Myb_DNA-bind_4"/>
    <property type="match status" value="1"/>
</dbReference>
<dbReference type="OrthoDB" id="1939485at2759"/>
<name>A0A8T2U3Z9_CERRI</name>
<dbReference type="AlphaFoldDB" id="A0A8T2U3Z9"/>
<comment type="caution">
    <text evidence="3">The sequence shown here is derived from an EMBL/GenBank/DDBJ whole genome shotgun (WGS) entry which is preliminary data.</text>
</comment>
<keyword evidence="4" id="KW-1185">Reference proteome</keyword>
<evidence type="ECO:0000313" key="4">
    <source>
        <dbReference type="Proteomes" id="UP000825935"/>
    </source>
</evidence>
<feature type="region of interest" description="Disordered" evidence="1">
    <location>
        <begin position="1"/>
        <end position="20"/>
    </location>
</feature>
<organism evidence="3 4">
    <name type="scientific">Ceratopteris richardii</name>
    <name type="common">Triangle waterfern</name>
    <dbReference type="NCBI Taxonomy" id="49495"/>
    <lineage>
        <taxon>Eukaryota</taxon>
        <taxon>Viridiplantae</taxon>
        <taxon>Streptophyta</taxon>
        <taxon>Embryophyta</taxon>
        <taxon>Tracheophyta</taxon>
        <taxon>Polypodiopsida</taxon>
        <taxon>Polypodiidae</taxon>
        <taxon>Polypodiales</taxon>
        <taxon>Pteridineae</taxon>
        <taxon>Pteridaceae</taxon>
        <taxon>Parkerioideae</taxon>
        <taxon>Ceratopteris</taxon>
    </lineage>
</organism>
<feature type="compositionally biased region" description="Basic and acidic residues" evidence="1">
    <location>
        <begin position="1"/>
        <end position="11"/>
    </location>
</feature>
<dbReference type="PROSITE" id="PS50090">
    <property type="entry name" value="MYB_LIKE"/>
    <property type="match status" value="1"/>
</dbReference>